<sequence>MVLRLGSRIPLRAAHGRRRGSRAPSPRHGDGRSPVTYAPAPSDAPPLDDPEEVDLLAGLKSGAWLDAQTFPALSWAVHGLIPEGFGLFTGPPKAGKSWAALGIALAVAAGTPALGKIDTGRPRPVLLLALEDGSRRLQGRCRRLLGDGVGIPERLDFATDTAPKDVVQLIRAWLGKHGHQRPLVVLDTLGKVMPAALPGEGAYQRDYRIGSTLKRLVDTHPGSTLLVVHHVNKRTGDADWMDSTSGTNGLNGAADFTVNLSRQRNEVTGILRVTGRDVVEGEYAVTSDSGRWLIDGAALADAARKAAEVKVSDGLGDRSAEIIAYVNAQAEPVSAKQVEGALGITDARRYLARLAEARRLSKPERGRYAPCVPLSQVSQCPNGDTETPAEWDNGTDGTPTCTGCGEPMSYVEPGTTTHPGCGLLNAAALRVVKGGGR</sequence>
<comment type="caution">
    <text evidence="2">The sequence shown here is derived from an EMBL/GenBank/DDBJ whole genome shotgun (WGS) entry which is preliminary data.</text>
</comment>
<dbReference type="EMBL" id="WLVL01000040">
    <property type="protein sequence ID" value="MTB72797.1"/>
    <property type="molecule type" value="Genomic_DNA"/>
</dbReference>
<reference evidence="2 3" key="1">
    <citation type="submission" date="2019-11" db="EMBL/GenBank/DDBJ databases">
        <title>Whole genome sequencing identifies a novel species of the genus Arsenicicoccus isolated from human blood.</title>
        <authorList>
            <person name="Jeong J.H."/>
            <person name="Kweon O.J."/>
            <person name="Kim H.R."/>
            <person name="Kim T.-H."/>
            <person name="Ha S.-M."/>
            <person name="Lee M.-K."/>
        </authorList>
    </citation>
    <scope>NUCLEOTIDE SEQUENCE [LARGE SCALE GENOMIC DNA]</scope>
    <source>
        <strain evidence="2 3">MKL-02</strain>
    </source>
</reference>
<dbReference type="InterPro" id="IPR027417">
    <property type="entry name" value="P-loop_NTPase"/>
</dbReference>
<protein>
    <submittedName>
        <fullName evidence="2">AAA family ATPase</fullName>
    </submittedName>
</protein>
<dbReference type="AlphaFoldDB" id="A0A6I3IGE9"/>
<keyword evidence="3" id="KW-1185">Reference proteome</keyword>
<dbReference type="SUPFAM" id="SSF52540">
    <property type="entry name" value="P-loop containing nucleoside triphosphate hydrolases"/>
    <property type="match status" value="1"/>
</dbReference>
<dbReference type="Proteomes" id="UP000431092">
    <property type="component" value="Unassembled WGS sequence"/>
</dbReference>
<proteinExistence type="predicted"/>
<organism evidence="2 3">
    <name type="scientific">Arsenicicoccus cauae</name>
    <dbReference type="NCBI Taxonomy" id="2663847"/>
    <lineage>
        <taxon>Bacteria</taxon>
        <taxon>Bacillati</taxon>
        <taxon>Actinomycetota</taxon>
        <taxon>Actinomycetes</taxon>
        <taxon>Micrococcales</taxon>
        <taxon>Intrasporangiaceae</taxon>
        <taxon>Arsenicicoccus</taxon>
    </lineage>
</organism>
<name>A0A6I3IGE9_9MICO</name>
<evidence type="ECO:0000256" key="1">
    <source>
        <dbReference type="SAM" id="MobiDB-lite"/>
    </source>
</evidence>
<gene>
    <name evidence="2" type="ORF">GGG17_12655</name>
</gene>
<accession>A0A6I3IGE9</accession>
<evidence type="ECO:0000313" key="2">
    <source>
        <dbReference type="EMBL" id="MTB72797.1"/>
    </source>
</evidence>
<evidence type="ECO:0000313" key="3">
    <source>
        <dbReference type="Proteomes" id="UP000431092"/>
    </source>
</evidence>
<feature type="region of interest" description="Disordered" evidence="1">
    <location>
        <begin position="1"/>
        <end position="50"/>
    </location>
</feature>
<dbReference type="RefSeq" id="WP_154594067.1">
    <property type="nucleotide sequence ID" value="NZ_WLVL01000040.1"/>
</dbReference>
<dbReference type="Pfam" id="PF13481">
    <property type="entry name" value="AAA_25"/>
    <property type="match status" value="1"/>
</dbReference>
<dbReference type="Gene3D" id="3.40.50.300">
    <property type="entry name" value="P-loop containing nucleotide triphosphate hydrolases"/>
    <property type="match status" value="1"/>
</dbReference>